<name>A0A7X0KTE6_9MICO</name>
<dbReference type="Gene3D" id="2.30.110.10">
    <property type="entry name" value="Electron Transport, Fmn-binding Protein, Chain A"/>
    <property type="match status" value="1"/>
</dbReference>
<accession>A0A7X0KTE6</accession>
<dbReference type="Proteomes" id="UP000537775">
    <property type="component" value="Unassembled WGS sequence"/>
</dbReference>
<evidence type="ECO:0000313" key="2">
    <source>
        <dbReference type="Proteomes" id="UP000537775"/>
    </source>
</evidence>
<evidence type="ECO:0000313" key="1">
    <source>
        <dbReference type="EMBL" id="MBB6390019.1"/>
    </source>
</evidence>
<dbReference type="RefSeq" id="WP_184749287.1">
    <property type="nucleotide sequence ID" value="NZ_BAAAJR010000008.1"/>
</dbReference>
<reference evidence="1 2" key="1">
    <citation type="submission" date="2020-08" db="EMBL/GenBank/DDBJ databases">
        <title>Sequencing the genomes of 1000 actinobacteria strains.</title>
        <authorList>
            <person name="Klenk H.-P."/>
        </authorList>
    </citation>
    <scope>NUCLEOTIDE SEQUENCE [LARGE SCALE GENOMIC DNA]</scope>
    <source>
        <strain evidence="1 2">DSM 12511</strain>
    </source>
</reference>
<protein>
    <submittedName>
        <fullName evidence="1">Deazaflavin-dependent oxidoreductase (Nitroreductase family)</fullName>
    </submittedName>
</protein>
<dbReference type="InterPro" id="IPR012349">
    <property type="entry name" value="Split_barrel_FMN-bd"/>
</dbReference>
<sequence length="164" mass="18132">MQPQDYSARTAYRPPKRLYARLNRLIGVPLARLGWTPSDVVSLEVRGRSSGRTRSTPVVLARYEGATYVVSLAGEAQWVRNVRADGGRAVLRRRKPVEVILEELPVAERAPILAAYLHQSARRGGDDAAAGQARNYFGLAGTATLEDFAAIADRYPVFRVRRLA</sequence>
<proteinExistence type="predicted"/>
<keyword evidence="2" id="KW-1185">Reference proteome</keyword>
<dbReference type="GO" id="GO:0016491">
    <property type="term" value="F:oxidoreductase activity"/>
    <property type="evidence" value="ECO:0007669"/>
    <property type="project" value="InterPro"/>
</dbReference>
<comment type="caution">
    <text evidence="1">The sequence shown here is derived from an EMBL/GenBank/DDBJ whole genome shotgun (WGS) entry which is preliminary data.</text>
</comment>
<dbReference type="AlphaFoldDB" id="A0A7X0KTE6"/>
<dbReference type="Pfam" id="PF04075">
    <property type="entry name" value="F420H2_quin_red"/>
    <property type="match status" value="1"/>
</dbReference>
<dbReference type="InterPro" id="IPR004378">
    <property type="entry name" value="F420H2_quin_Rdtase"/>
</dbReference>
<organism evidence="1 2">
    <name type="scientific">Microbacterium thalassium</name>
    <dbReference type="NCBI Taxonomy" id="362649"/>
    <lineage>
        <taxon>Bacteria</taxon>
        <taxon>Bacillati</taxon>
        <taxon>Actinomycetota</taxon>
        <taxon>Actinomycetes</taxon>
        <taxon>Micrococcales</taxon>
        <taxon>Microbacteriaceae</taxon>
        <taxon>Microbacterium</taxon>
    </lineage>
</organism>
<dbReference type="EMBL" id="JACHML010000001">
    <property type="protein sequence ID" value="MBB6390019.1"/>
    <property type="molecule type" value="Genomic_DNA"/>
</dbReference>
<gene>
    <name evidence="1" type="ORF">HD594_000332</name>
</gene>